<dbReference type="EMBL" id="OX596111">
    <property type="protein sequence ID" value="CAI9703971.1"/>
    <property type="molecule type" value="Genomic_DNA"/>
</dbReference>
<proteinExistence type="predicted"/>
<reference evidence="1" key="1">
    <citation type="submission" date="2023-05" db="EMBL/GenBank/DDBJ databases">
        <authorList>
            <consortium name="ELIXIR-Norway"/>
        </authorList>
    </citation>
    <scope>NUCLEOTIDE SEQUENCE</scope>
</reference>
<sequence length="527" mass="55536">MAELMSAFDQNPKKRQHLRLSQPESRAPCVPRSRSAPAAGTLDPSSFGSRPGLAGSVHVQSSLGCLSDLQRQIPVSAGRLPAHARGHIFLDIVTPISIQAMCQSTGRPSFPSEDCEIPAGPRFSHPGAEHPDLPSNSQSSVQPVLSDPFCASVNRAGAGEEGRVPHAPPSWGPQLSCHDPGAQVSGVSVAAEPPDNTRGLGAQLSQLQPRAGATHPSREENTDLPSREENADRLHLGTHPLLPTLELLGMTGPKARTQSPTPGFLKHFPRPRVVSRVVTSRGGPREEAPSRSPSLGSTPSTPLPRPSPPAQQPLPEEQVEGGGVFATLAVWGFYAYTFHVCPTGGPMAPASDTAVRIMTGGVPRTLRQLQVVKGARTPRGCCTVLADTTSTDPSVLADGPTTNLLYREGLLSREHVGQHVDRTALPSDRAHRIPPSHQLRPLPAPGPAGRSLHCRITGNSAGDVLLSLRVTGCVIARSGGQIKQTCVSAATQQGTASQRQPAPSSPQDKNVLGEQTALVCLSSNSRW</sequence>
<dbReference type="Proteomes" id="UP001162501">
    <property type="component" value="Chromosome 27"/>
</dbReference>
<protein>
    <submittedName>
        <fullName evidence="1">Uncharacterized protein</fullName>
    </submittedName>
</protein>
<evidence type="ECO:0000313" key="1">
    <source>
        <dbReference type="EMBL" id="CAI9703971.1"/>
    </source>
</evidence>
<name>A0ACB0EVE8_RANTA</name>
<gene>
    <name evidence="1" type="ORF">MRATA1EN3_LOCUS15184</name>
</gene>
<organism evidence="1 2">
    <name type="scientific">Rangifer tarandus platyrhynchus</name>
    <name type="common">Svalbard reindeer</name>
    <dbReference type="NCBI Taxonomy" id="3082113"/>
    <lineage>
        <taxon>Eukaryota</taxon>
        <taxon>Metazoa</taxon>
        <taxon>Chordata</taxon>
        <taxon>Craniata</taxon>
        <taxon>Vertebrata</taxon>
        <taxon>Euteleostomi</taxon>
        <taxon>Mammalia</taxon>
        <taxon>Eutheria</taxon>
        <taxon>Laurasiatheria</taxon>
        <taxon>Artiodactyla</taxon>
        <taxon>Ruminantia</taxon>
        <taxon>Pecora</taxon>
        <taxon>Cervidae</taxon>
        <taxon>Odocoileinae</taxon>
        <taxon>Rangifer</taxon>
    </lineage>
</organism>
<evidence type="ECO:0000313" key="2">
    <source>
        <dbReference type="Proteomes" id="UP001162501"/>
    </source>
</evidence>
<accession>A0ACB0EVE8</accession>